<evidence type="ECO:0000259" key="10">
    <source>
        <dbReference type="Pfam" id="PF13090"/>
    </source>
</evidence>
<dbReference type="EC" id="2.7.4.1" evidence="6 7"/>
<sequence length="703" mass="81281">MPEPLRLGEFLTNYWVTRNRKKEKPYLERDISWMYFNRRILQEATRSHVPLLERMAFLGIYSNNLDEFFRVRVASQSRIAECMDKSAAKEREKAKKLLKQIGKLNARYVKDYEEAVSTVTEDLKKENIYLVSNSEVTPEQLQFIQSFYKEKLNGLIVPVWFSAVKLLDYENDENIYLAVKVSKNGNKPMADYAFLELPVNICGRFVQLPDHENKSYLMYLDDVIRCCLPLVFEGLGYDKYEAYAFKFTRDAEMEIDNDLRTGTLQKISKGVKSRKKGEPLRVIYDNNMPKDLLKRVLKKLELDSLDTVIESGRYQNHKDLMKFPDCGHSNLKYPKWPPILKKELDGPESLLKKIQEKDRFIHVPYHNFDSFIRVLQEAAVSKQVTSIKITLYRLAKESKVVKALIGAARNGKKVTVVIELLARFDEASNINWSKKMQDAGIKVIFGVEGLKVHSKITHIEMKSGPDIACISTGNFHEGNAKMYTDCMLMTAYPKIVKDVNQVFEFIERPYTQIRFKELLVSPNEMKNKFVTLINNEIKNKKAGKPAYIKIKINHITDPIMVEKLYEASEAGVDIDLVVRGNCSLITNVPDVSTHIRIHGIIDRYLEHSRIFIFANGGEEKIYLGSADWMPRNLDHRIEVITPVYDSAIKGEMKRIVEYGLKDTLQGRIVDGAGDNLFWSEETEEAPFRSQEALYNYYLAENEQ</sequence>
<proteinExistence type="inferred from homology"/>
<dbReference type="GO" id="GO:0006799">
    <property type="term" value="P:polyphosphate biosynthetic process"/>
    <property type="evidence" value="ECO:0007669"/>
    <property type="project" value="UniProtKB-UniRule"/>
</dbReference>
<evidence type="ECO:0000256" key="5">
    <source>
        <dbReference type="ARBA" id="ARBA00022840"/>
    </source>
</evidence>
<dbReference type="Pfam" id="PF02503">
    <property type="entry name" value="PP_kinase"/>
    <property type="match status" value="1"/>
</dbReference>
<dbReference type="Gene3D" id="1.20.58.310">
    <property type="entry name" value="Polyphosphate kinase N-terminal domain"/>
    <property type="match status" value="1"/>
</dbReference>
<keyword evidence="4 6" id="KW-0418">Kinase</keyword>
<dbReference type="GO" id="GO:0005524">
    <property type="term" value="F:ATP binding"/>
    <property type="evidence" value="ECO:0007669"/>
    <property type="project" value="UniProtKB-KW"/>
</dbReference>
<dbReference type="Proteomes" id="UP000260780">
    <property type="component" value="Unassembled WGS sequence"/>
</dbReference>
<dbReference type="CDD" id="cd09164">
    <property type="entry name" value="PLDc_EcPPK1_C1_like"/>
    <property type="match status" value="1"/>
</dbReference>
<dbReference type="Pfam" id="PF13090">
    <property type="entry name" value="PP_kinase_C"/>
    <property type="match status" value="1"/>
</dbReference>
<dbReference type="Gene3D" id="3.30.870.10">
    <property type="entry name" value="Endonuclease Chain A"/>
    <property type="match status" value="2"/>
</dbReference>
<accession>A0A3E4VV62</accession>
<feature type="domain" description="Polyphosphate kinase C-terminal" evidence="10">
    <location>
        <begin position="518"/>
        <end position="690"/>
    </location>
</feature>
<evidence type="ECO:0000259" key="8">
    <source>
        <dbReference type="Pfam" id="PF02503"/>
    </source>
</evidence>
<dbReference type="InterPro" id="IPR003414">
    <property type="entry name" value="PP_kinase"/>
</dbReference>
<dbReference type="Gene3D" id="3.30.1840.10">
    <property type="entry name" value="Polyphosphate kinase middle domain"/>
    <property type="match status" value="1"/>
</dbReference>
<dbReference type="EMBL" id="QSTF01000085">
    <property type="protein sequence ID" value="RGM33836.1"/>
    <property type="molecule type" value="Genomic_DNA"/>
</dbReference>
<reference evidence="12 13" key="1">
    <citation type="submission" date="2018-08" db="EMBL/GenBank/DDBJ databases">
        <title>A genome reference for cultivated species of the human gut microbiota.</title>
        <authorList>
            <person name="Zou Y."/>
            <person name="Xue W."/>
            <person name="Luo G."/>
        </authorList>
    </citation>
    <scope>NUCLEOTIDE SEQUENCE [LARGE SCALE GENOMIC DNA]</scope>
    <source>
        <strain evidence="12 13">OM08-14</strain>
    </source>
</reference>
<evidence type="ECO:0000256" key="4">
    <source>
        <dbReference type="ARBA" id="ARBA00022777"/>
    </source>
</evidence>
<dbReference type="SUPFAM" id="SSF143724">
    <property type="entry name" value="PHP14-like"/>
    <property type="match status" value="1"/>
</dbReference>
<comment type="similarity">
    <text evidence="6 7">Belongs to the polyphosphate kinase 1 (PPK1) family.</text>
</comment>
<name>A0A3E4VV62_9BACT</name>
<feature type="active site" description="Phosphohistidine intermediate" evidence="6">
    <location>
        <position position="453"/>
    </location>
</feature>
<evidence type="ECO:0000313" key="12">
    <source>
        <dbReference type="EMBL" id="RGM33836.1"/>
    </source>
</evidence>
<keyword evidence="5 6" id="KW-0067">ATP-binding</keyword>
<comment type="PTM">
    <text evidence="6 7">An intermediate of this reaction is the autophosphorylated ppk in which a phosphate is covalently linked to a histidine residue through a N-P bond.</text>
</comment>
<keyword evidence="6" id="KW-0479">Metal-binding</keyword>
<evidence type="ECO:0000259" key="11">
    <source>
        <dbReference type="Pfam" id="PF17941"/>
    </source>
</evidence>
<dbReference type="PANTHER" id="PTHR30218:SF0">
    <property type="entry name" value="POLYPHOSPHATE KINASE"/>
    <property type="match status" value="1"/>
</dbReference>
<dbReference type="SUPFAM" id="SSF140356">
    <property type="entry name" value="PPK N-terminal domain-like"/>
    <property type="match status" value="1"/>
</dbReference>
<dbReference type="Pfam" id="PF13089">
    <property type="entry name" value="PP_kinase_N"/>
    <property type="match status" value="1"/>
</dbReference>
<gene>
    <name evidence="6" type="primary">ppk</name>
    <name evidence="12" type="ORF">DXC17_17490</name>
</gene>
<comment type="caution">
    <text evidence="12">The sequence shown here is derived from an EMBL/GenBank/DDBJ whole genome shotgun (WGS) entry which is preliminary data.</text>
</comment>
<dbReference type="InterPro" id="IPR024953">
    <property type="entry name" value="PP_kinase_middle"/>
</dbReference>
<dbReference type="GO" id="GO:0009358">
    <property type="term" value="C:polyphosphate kinase complex"/>
    <property type="evidence" value="ECO:0007669"/>
    <property type="project" value="InterPro"/>
</dbReference>
<dbReference type="NCBIfam" id="NF003917">
    <property type="entry name" value="PRK05443.1-1"/>
    <property type="match status" value="1"/>
</dbReference>
<feature type="binding site" evidence="6">
    <location>
        <position position="607"/>
    </location>
    <ligand>
        <name>ATP</name>
        <dbReference type="ChEBI" id="CHEBI:30616"/>
    </ligand>
</feature>
<dbReference type="InterPro" id="IPR036832">
    <property type="entry name" value="PPK_N_dom_sf"/>
</dbReference>
<evidence type="ECO:0000256" key="1">
    <source>
        <dbReference type="ARBA" id="ARBA00022553"/>
    </source>
</evidence>
<evidence type="ECO:0000256" key="3">
    <source>
        <dbReference type="ARBA" id="ARBA00022741"/>
    </source>
</evidence>
<organism evidence="12 13">
    <name type="scientific">Phocaeicola plebeius</name>
    <dbReference type="NCBI Taxonomy" id="310297"/>
    <lineage>
        <taxon>Bacteria</taxon>
        <taxon>Pseudomonadati</taxon>
        <taxon>Bacteroidota</taxon>
        <taxon>Bacteroidia</taxon>
        <taxon>Bacteroidales</taxon>
        <taxon>Bacteroidaceae</taxon>
        <taxon>Phocaeicola</taxon>
    </lineage>
</organism>
<dbReference type="InterPro" id="IPR041108">
    <property type="entry name" value="PP_kinase_C_1"/>
</dbReference>
<dbReference type="CDD" id="cd09167">
    <property type="entry name" value="PLDc_EcPPK1_C2_like"/>
    <property type="match status" value="1"/>
</dbReference>
<comment type="cofactor">
    <cofactor evidence="6">
        <name>Mg(2+)</name>
        <dbReference type="ChEBI" id="CHEBI:18420"/>
    </cofactor>
</comment>
<evidence type="ECO:0000256" key="2">
    <source>
        <dbReference type="ARBA" id="ARBA00022679"/>
    </source>
</evidence>
<evidence type="ECO:0000256" key="6">
    <source>
        <dbReference type="HAMAP-Rule" id="MF_00347"/>
    </source>
</evidence>
<feature type="domain" description="Polyphosphate kinase N-terminal" evidence="9">
    <location>
        <begin position="26"/>
        <end position="130"/>
    </location>
</feature>
<protein>
    <recommendedName>
        <fullName evidence="6 7">Polyphosphate kinase</fullName>
        <ecNumber evidence="6 7">2.7.4.1</ecNumber>
    </recommendedName>
    <alternativeName>
        <fullName evidence="6">ATP-polyphosphate phosphotransferase</fullName>
    </alternativeName>
    <alternativeName>
        <fullName evidence="6">Polyphosphoric acid kinase</fullName>
    </alternativeName>
</protein>
<dbReference type="HAMAP" id="MF_00347">
    <property type="entry name" value="Polyphosphate_kinase"/>
    <property type="match status" value="1"/>
</dbReference>
<feature type="binding site" evidence="6">
    <location>
        <position position="579"/>
    </location>
    <ligand>
        <name>ATP</name>
        <dbReference type="ChEBI" id="CHEBI:30616"/>
    </ligand>
</feature>
<keyword evidence="1 6" id="KW-0597">Phosphoprotein</keyword>
<feature type="domain" description="Polyphosphate kinase middle" evidence="8">
    <location>
        <begin position="139"/>
        <end position="323"/>
    </location>
</feature>
<dbReference type="AlphaFoldDB" id="A0A3E4VV62"/>
<feature type="binding site" evidence="6">
    <location>
        <position position="483"/>
    </location>
    <ligand>
        <name>ATP</name>
        <dbReference type="ChEBI" id="CHEBI:30616"/>
    </ligand>
</feature>
<feature type="domain" description="Polyphosphate kinase C-terminal" evidence="11">
    <location>
        <begin position="350"/>
        <end position="510"/>
    </location>
</feature>
<keyword evidence="2 6" id="KW-0808">Transferase</keyword>
<evidence type="ECO:0000256" key="7">
    <source>
        <dbReference type="RuleBase" id="RU003800"/>
    </source>
</evidence>
<dbReference type="InterPro" id="IPR036830">
    <property type="entry name" value="PP_kinase_middle_dom_sf"/>
</dbReference>
<keyword evidence="6" id="KW-0460">Magnesium</keyword>
<comment type="catalytic activity">
    <reaction evidence="6 7">
        <text>[phosphate](n) + ATP = [phosphate](n+1) + ADP</text>
        <dbReference type="Rhea" id="RHEA:19573"/>
        <dbReference type="Rhea" id="RHEA-COMP:9859"/>
        <dbReference type="Rhea" id="RHEA-COMP:14280"/>
        <dbReference type="ChEBI" id="CHEBI:16838"/>
        <dbReference type="ChEBI" id="CHEBI:30616"/>
        <dbReference type="ChEBI" id="CHEBI:456216"/>
        <dbReference type="EC" id="2.7.4.1"/>
    </reaction>
</comment>
<feature type="binding site" evidence="6">
    <location>
        <position position="64"/>
    </location>
    <ligand>
        <name>ATP</name>
        <dbReference type="ChEBI" id="CHEBI:30616"/>
    </ligand>
</feature>
<dbReference type="NCBIfam" id="TIGR03705">
    <property type="entry name" value="poly_P_kin"/>
    <property type="match status" value="1"/>
</dbReference>
<dbReference type="InterPro" id="IPR025200">
    <property type="entry name" value="PPK_C_dom2"/>
</dbReference>
<evidence type="ECO:0000259" key="9">
    <source>
        <dbReference type="Pfam" id="PF13089"/>
    </source>
</evidence>
<dbReference type="GO" id="GO:0008976">
    <property type="term" value="F:polyphosphate kinase activity"/>
    <property type="evidence" value="ECO:0007669"/>
    <property type="project" value="UniProtKB-UniRule"/>
</dbReference>
<dbReference type="NCBIfam" id="NF003925">
    <property type="entry name" value="PRK05443.3-3"/>
    <property type="match status" value="1"/>
</dbReference>
<keyword evidence="3 6" id="KW-0547">Nucleotide-binding</keyword>
<dbReference type="Pfam" id="PF17941">
    <property type="entry name" value="PP_kinase_C_1"/>
    <property type="match status" value="1"/>
</dbReference>
<dbReference type="PIRSF" id="PIRSF015589">
    <property type="entry name" value="PP_kinase"/>
    <property type="match status" value="1"/>
</dbReference>
<feature type="binding site" evidence="6">
    <location>
        <position position="393"/>
    </location>
    <ligand>
        <name>Mg(2+)</name>
        <dbReference type="ChEBI" id="CHEBI:18420"/>
    </ligand>
</feature>
<feature type="binding site" evidence="6">
    <location>
        <position position="423"/>
    </location>
    <ligand>
        <name>Mg(2+)</name>
        <dbReference type="ChEBI" id="CHEBI:18420"/>
    </ligand>
</feature>
<dbReference type="PANTHER" id="PTHR30218">
    <property type="entry name" value="POLYPHOSPHATE KINASE"/>
    <property type="match status" value="1"/>
</dbReference>
<dbReference type="SUPFAM" id="SSF56024">
    <property type="entry name" value="Phospholipase D/nuclease"/>
    <property type="match status" value="2"/>
</dbReference>
<comment type="function">
    <text evidence="6 7">Catalyzes the reversible transfer of the terminal phosphate of ATP to form a long-chain polyphosphate (polyP).</text>
</comment>
<dbReference type="GO" id="GO:0046872">
    <property type="term" value="F:metal ion binding"/>
    <property type="evidence" value="ECO:0007669"/>
    <property type="project" value="UniProtKB-KW"/>
</dbReference>
<evidence type="ECO:0000313" key="13">
    <source>
        <dbReference type="Proteomes" id="UP000260780"/>
    </source>
</evidence>
<dbReference type="InterPro" id="IPR025198">
    <property type="entry name" value="PPK_N_dom"/>
</dbReference>